<gene>
    <name evidence="1" type="ORF">Tci_871096</name>
</gene>
<dbReference type="AlphaFoldDB" id="A0A699SMU7"/>
<evidence type="ECO:0000313" key="1">
    <source>
        <dbReference type="EMBL" id="GFC99126.1"/>
    </source>
</evidence>
<protein>
    <submittedName>
        <fullName evidence="1">Uncharacterized protein</fullName>
    </submittedName>
</protein>
<dbReference type="EMBL" id="BKCJ011176368">
    <property type="protein sequence ID" value="GFC99126.1"/>
    <property type="molecule type" value="Genomic_DNA"/>
</dbReference>
<organism evidence="1">
    <name type="scientific">Tanacetum cinerariifolium</name>
    <name type="common">Dalmatian daisy</name>
    <name type="synonym">Chrysanthemum cinerariifolium</name>
    <dbReference type="NCBI Taxonomy" id="118510"/>
    <lineage>
        <taxon>Eukaryota</taxon>
        <taxon>Viridiplantae</taxon>
        <taxon>Streptophyta</taxon>
        <taxon>Embryophyta</taxon>
        <taxon>Tracheophyta</taxon>
        <taxon>Spermatophyta</taxon>
        <taxon>Magnoliopsida</taxon>
        <taxon>eudicotyledons</taxon>
        <taxon>Gunneridae</taxon>
        <taxon>Pentapetalae</taxon>
        <taxon>asterids</taxon>
        <taxon>campanulids</taxon>
        <taxon>Asterales</taxon>
        <taxon>Asteraceae</taxon>
        <taxon>Asteroideae</taxon>
        <taxon>Anthemideae</taxon>
        <taxon>Anthemidinae</taxon>
        <taxon>Tanacetum</taxon>
    </lineage>
</organism>
<proteinExistence type="predicted"/>
<name>A0A699SMU7_TANCI</name>
<sequence>MLNWNEHEAKHKPEEGEQVYGLMVGFKSDFTDPAVNAAAKIKKKEWEVKLVESLASIFDPEPVTRDVKSLYEWFVKAGDMHEVPPSITGTFILTSSNSVLEETQVTF</sequence>
<feature type="non-terminal residue" evidence="1">
    <location>
        <position position="107"/>
    </location>
</feature>
<reference evidence="1" key="1">
    <citation type="journal article" date="2019" name="Sci. Rep.">
        <title>Draft genome of Tanacetum cinerariifolium, the natural source of mosquito coil.</title>
        <authorList>
            <person name="Yamashiro T."/>
            <person name="Shiraishi A."/>
            <person name="Satake H."/>
            <person name="Nakayama K."/>
        </authorList>
    </citation>
    <scope>NUCLEOTIDE SEQUENCE</scope>
</reference>
<accession>A0A699SMU7</accession>
<comment type="caution">
    <text evidence="1">The sequence shown here is derived from an EMBL/GenBank/DDBJ whole genome shotgun (WGS) entry which is preliminary data.</text>
</comment>